<reference evidence="2" key="1">
    <citation type="submission" date="2023-10" db="EMBL/GenBank/DDBJ databases">
        <title>Genome assembly of Pristionchus species.</title>
        <authorList>
            <person name="Yoshida K."/>
            <person name="Sommer R.J."/>
        </authorList>
    </citation>
    <scope>NUCLEOTIDE SEQUENCE</scope>
    <source>
        <strain evidence="2">RS5133</strain>
    </source>
</reference>
<evidence type="ECO:0000313" key="3">
    <source>
        <dbReference type="Proteomes" id="UP001432322"/>
    </source>
</evidence>
<gene>
    <name evidence="2" type="ORF">PFISCL1PPCAC_6610</name>
</gene>
<dbReference type="EMBL" id="BTSY01000002">
    <property type="protein sequence ID" value="GMT15313.1"/>
    <property type="molecule type" value="Genomic_DNA"/>
</dbReference>
<sequence>MTALEPPNTADLAKEVTDLKRKLRLIKRKIQDPTEQNLRQAMYMIDDAFCGDETEKSKQNGLLRSTASSRPIVPLSTLRTDEKKPIITTSTQVQASTETLDAFSQTLQRPKTSTIETQTTISGEIGVRNEALMASTQSSIQKAIDILTNTKSNLNEDKPFTSRRSIEGEGTSLRKLCIPMLKPISPTAAARGSSASSQMSMASSSSVPTTAGRPPAKVQLQRIQQETIRSQNRLSSVCKIAIGDGADSNSNGARSSLRRGTSSIESAVVVPEKRKKSNSETIVNCKNCKFKGARDALFYHNCKPAEFSKNLECCGKTYLTYGNYMRHRSAVRR</sequence>
<accession>A0AAV5VAS6</accession>
<name>A0AAV5VAS6_9BILA</name>
<feature type="non-terminal residue" evidence="2">
    <location>
        <position position="333"/>
    </location>
</feature>
<feature type="compositionally biased region" description="Low complexity" evidence="1">
    <location>
        <begin position="188"/>
        <end position="206"/>
    </location>
</feature>
<evidence type="ECO:0000256" key="1">
    <source>
        <dbReference type="SAM" id="MobiDB-lite"/>
    </source>
</evidence>
<organism evidence="2 3">
    <name type="scientific">Pristionchus fissidentatus</name>
    <dbReference type="NCBI Taxonomy" id="1538716"/>
    <lineage>
        <taxon>Eukaryota</taxon>
        <taxon>Metazoa</taxon>
        <taxon>Ecdysozoa</taxon>
        <taxon>Nematoda</taxon>
        <taxon>Chromadorea</taxon>
        <taxon>Rhabditida</taxon>
        <taxon>Rhabditina</taxon>
        <taxon>Diplogasteromorpha</taxon>
        <taxon>Diplogasteroidea</taxon>
        <taxon>Neodiplogasteridae</taxon>
        <taxon>Pristionchus</taxon>
    </lineage>
</organism>
<protein>
    <submittedName>
        <fullName evidence="2">Uncharacterized protein</fullName>
    </submittedName>
</protein>
<dbReference type="Proteomes" id="UP001432322">
    <property type="component" value="Unassembled WGS sequence"/>
</dbReference>
<keyword evidence="3" id="KW-1185">Reference proteome</keyword>
<comment type="caution">
    <text evidence="2">The sequence shown here is derived from an EMBL/GenBank/DDBJ whole genome shotgun (WGS) entry which is preliminary data.</text>
</comment>
<evidence type="ECO:0000313" key="2">
    <source>
        <dbReference type="EMBL" id="GMT15313.1"/>
    </source>
</evidence>
<dbReference type="AlphaFoldDB" id="A0AAV5VAS6"/>
<feature type="region of interest" description="Disordered" evidence="1">
    <location>
        <begin position="187"/>
        <end position="216"/>
    </location>
</feature>
<proteinExistence type="predicted"/>